<reference evidence="1 2" key="1">
    <citation type="submission" date="2018-11" db="EMBL/GenBank/DDBJ databases">
        <title>Microbial catabolism of amino acid.</title>
        <authorList>
            <person name="Hibi M."/>
            <person name="Ogawa J."/>
        </authorList>
    </citation>
    <scope>NUCLEOTIDE SEQUENCE [LARGE SCALE GENOMIC DNA]</scope>
    <source>
        <strain evidence="1 2">C31-06</strain>
    </source>
</reference>
<dbReference type="AlphaFoldDB" id="A0A402C246"/>
<dbReference type="EMBL" id="BHYM01000011">
    <property type="protein sequence ID" value="GCE37675.1"/>
    <property type="molecule type" value="Genomic_DNA"/>
</dbReference>
<proteinExistence type="predicted"/>
<gene>
    <name evidence="1" type="ORF">Rhow_000407</name>
</gene>
<comment type="caution">
    <text evidence="1">The sequence shown here is derived from an EMBL/GenBank/DDBJ whole genome shotgun (WGS) entry which is preliminary data.</text>
</comment>
<protein>
    <submittedName>
        <fullName evidence="1">Uncharacterized protein</fullName>
    </submittedName>
</protein>
<evidence type="ECO:0000313" key="1">
    <source>
        <dbReference type="EMBL" id="GCE37675.1"/>
    </source>
</evidence>
<sequence length="63" mass="7028">MLAHPASAARATTMPKKCVLAVRTRKLFPTVTDATTISAMDVTERPHIDVVRTHLIQRYQLTP</sequence>
<name>A0A402C246_RHOWR</name>
<dbReference type="Proteomes" id="UP000287519">
    <property type="component" value="Unassembled WGS sequence"/>
</dbReference>
<keyword evidence="2" id="KW-1185">Reference proteome</keyword>
<evidence type="ECO:0000313" key="2">
    <source>
        <dbReference type="Proteomes" id="UP000287519"/>
    </source>
</evidence>
<accession>A0A402C246</accession>
<organism evidence="1 2">
    <name type="scientific">Rhodococcus wratislaviensis</name>
    <name type="common">Tsukamurella wratislaviensis</name>
    <dbReference type="NCBI Taxonomy" id="44752"/>
    <lineage>
        <taxon>Bacteria</taxon>
        <taxon>Bacillati</taxon>
        <taxon>Actinomycetota</taxon>
        <taxon>Actinomycetes</taxon>
        <taxon>Mycobacteriales</taxon>
        <taxon>Nocardiaceae</taxon>
        <taxon>Rhodococcus</taxon>
    </lineage>
</organism>